<organism evidence="1 2">
    <name type="scientific">Mycobacteroides salmoniphilum</name>
    <dbReference type="NCBI Taxonomy" id="404941"/>
    <lineage>
        <taxon>Bacteria</taxon>
        <taxon>Bacillati</taxon>
        <taxon>Actinomycetota</taxon>
        <taxon>Actinomycetes</taxon>
        <taxon>Mycobacteriales</taxon>
        <taxon>Mycobacteriaceae</taxon>
        <taxon>Mycobacteroides</taxon>
    </lineage>
</organism>
<name>A0A4R8S418_9MYCO</name>
<gene>
    <name evidence="1" type="ORF">DE4585_02005</name>
</gene>
<evidence type="ECO:0000313" key="2">
    <source>
        <dbReference type="Proteomes" id="UP000295117"/>
    </source>
</evidence>
<reference evidence="1 2" key="1">
    <citation type="journal article" date="2019" name="Sci. Rep.">
        <title>Extended insight into the Mycobacterium chelonae-abscessus complex through whole genome sequencing of Mycobacterium salmoniphilum outbreak and Mycobacterium salmoniphilum-like strains.</title>
        <authorList>
            <person name="Behra P.R.K."/>
            <person name="Das S."/>
            <person name="Pettersson B.M.F."/>
            <person name="Shirreff L."/>
            <person name="DuCote T."/>
            <person name="Jacobsson K.G."/>
            <person name="Ennis D.G."/>
            <person name="Kirsebom L.A."/>
        </authorList>
    </citation>
    <scope>NUCLEOTIDE SEQUENCE [LARGE SCALE GENOMIC DNA]</scope>
    <source>
        <strain evidence="1 2">DE 4585</strain>
    </source>
</reference>
<dbReference type="RefSeq" id="WP_134070944.1">
    <property type="nucleotide sequence ID" value="NZ_PECH01000006.1"/>
</dbReference>
<proteinExistence type="predicted"/>
<dbReference type="EMBL" id="PECH01000006">
    <property type="protein sequence ID" value="TDZ83210.1"/>
    <property type="molecule type" value="Genomic_DNA"/>
</dbReference>
<dbReference type="AlphaFoldDB" id="A0A4R8S418"/>
<protein>
    <submittedName>
        <fullName evidence="1">Uncharacterized protein</fullName>
    </submittedName>
</protein>
<evidence type="ECO:0000313" key="1">
    <source>
        <dbReference type="EMBL" id="TDZ83210.1"/>
    </source>
</evidence>
<sequence>MVTFRTSTAAELTDAAFGPHPAIWPFPPASTPEDAWLRAVALGGAGRYAAAHADLNALEIPRGRTDRLASLALSTRASLLRQLGWHALARGLDGRALAMARADAEARSDALVGLAADALGLGRFPLAHALLGQAQRLSAHGDVRWPWRLPLRLAWVHAELAMVSGDGARSLRYARTAERLALDVPSVRHQVKTAMVLAAALSSAGDVAESAVVAARGLQAATAHGLVPLRWALAAMLASLPASEEVGQSREDLVAIRRDCAAWIARAGGRWRLEVVD</sequence>
<comment type="caution">
    <text evidence="1">The sequence shown here is derived from an EMBL/GenBank/DDBJ whole genome shotgun (WGS) entry which is preliminary data.</text>
</comment>
<dbReference type="Proteomes" id="UP000295117">
    <property type="component" value="Unassembled WGS sequence"/>
</dbReference>
<accession>A0A4R8S418</accession>